<name>A0A1I1YE84_9FIRM</name>
<dbReference type="Proteomes" id="UP000198896">
    <property type="component" value="Unassembled WGS sequence"/>
</dbReference>
<evidence type="ECO:0000313" key="3">
    <source>
        <dbReference type="Proteomes" id="UP000198896"/>
    </source>
</evidence>
<dbReference type="OrthoDB" id="90266at2"/>
<dbReference type="Pfam" id="PF12728">
    <property type="entry name" value="HTH_17"/>
    <property type="match status" value="1"/>
</dbReference>
<evidence type="ECO:0000313" key="2">
    <source>
        <dbReference type="EMBL" id="SFE17876.1"/>
    </source>
</evidence>
<dbReference type="InterPro" id="IPR041657">
    <property type="entry name" value="HTH_17"/>
</dbReference>
<reference evidence="2 3" key="1">
    <citation type="submission" date="2016-10" db="EMBL/GenBank/DDBJ databases">
        <authorList>
            <person name="de Groot N.N."/>
        </authorList>
    </citation>
    <scope>NUCLEOTIDE SEQUENCE [LARGE SCALE GENOMIC DNA]</scope>
    <source>
        <strain evidence="2 3">DSM 9236</strain>
    </source>
</reference>
<dbReference type="EMBL" id="FONL01000002">
    <property type="protein sequence ID" value="SFE17876.1"/>
    <property type="molecule type" value="Genomic_DNA"/>
</dbReference>
<dbReference type="STRING" id="1123323.SAMN05216245_102165"/>
<dbReference type="AlphaFoldDB" id="A0A1I1YE84"/>
<evidence type="ECO:0000259" key="1">
    <source>
        <dbReference type="Pfam" id="PF12728"/>
    </source>
</evidence>
<organism evidence="2 3">
    <name type="scientific">Succiniclasticum ruminis DSM 9236</name>
    <dbReference type="NCBI Taxonomy" id="1123323"/>
    <lineage>
        <taxon>Bacteria</taxon>
        <taxon>Bacillati</taxon>
        <taxon>Bacillota</taxon>
        <taxon>Negativicutes</taxon>
        <taxon>Acidaminococcales</taxon>
        <taxon>Acidaminococcaceae</taxon>
        <taxon>Succiniclasticum</taxon>
    </lineage>
</organism>
<protein>
    <submittedName>
        <fullName evidence="2">DNA binding domain-containing protein, excisionase family</fullName>
    </submittedName>
</protein>
<gene>
    <name evidence="2" type="ORF">SAMN05216245_102165</name>
</gene>
<proteinExistence type="predicted"/>
<feature type="domain" description="Helix-turn-helix" evidence="1">
    <location>
        <begin position="9"/>
        <end position="58"/>
    </location>
</feature>
<dbReference type="RefSeq" id="WP_093912745.1">
    <property type="nucleotide sequence ID" value="NZ_FONL01000002.1"/>
</dbReference>
<keyword evidence="3" id="KW-1185">Reference proteome</keyword>
<sequence>MFSEYGDILSVEDVMEILNIGKNAAYRLFRDKAIRCFRINGRWKIPKQSLMEYVEEQRRA</sequence>
<accession>A0A1I1YE84</accession>